<feature type="chain" id="PRO_5012271906" description="Secreted protein" evidence="2">
    <location>
        <begin position="16"/>
        <end position="195"/>
    </location>
</feature>
<evidence type="ECO:0008006" key="4">
    <source>
        <dbReference type="Google" id="ProtNLM"/>
    </source>
</evidence>
<feature type="signal peptide" evidence="2">
    <location>
        <begin position="1"/>
        <end position="15"/>
    </location>
</feature>
<dbReference type="AlphaFoldDB" id="A0A023FED1"/>
<feature type="transmembrane region" description="Helical" evidence="1">
    <location>
        <begin position="88"/>
        <end position="106"/>
    </location>
</feature>
<name>A0A023FED1_AMBCJ</name>
<keyword evidence="1" id="KW-0472">Membrane</keyword>
<dbReference type="EMBL" id="GBBK01005308">
    <property type="protein sequence ID" value="JAC19174.1"/>
    <property type="molecule type" value="mRNA"/>
</dbReference>
<sequence>MVWWCVLVCVSGVAASTLPPRRIDVSTAVGKTGKLSAMALVTTELDQCSALEIFGTYLWGVMQQAFKLASLYLCPFPFLLFCSYEYQLATYPTTLVLTAFYNIALVGQHSKTCLSLGSLFFFFSLSLKVVGLQQVPCAVVHVPPFVGHCRVYLSCAYIYIYIYKYLSLPSVSPLSLSLFFLLCRFSPIYFGTTLR</sequence>
<protein>
    <recommendedName>
        <fullName evidence="4">Secreted protein</fullName>
    </recommendedName>
</protein>
<organism evidence="3">
    <name type="scientific">Amblyomma cajennense</name>
    <name type="common">Cayenne tick</name>
    <name type="synonym">Acarus cajennensis</name>
    <dbReference type="NCBI Taxonomy" id="34607"/>
    <lineage>
        <taxon>Eukaryota</taxon>
        <taxon>Metazoa</taxon>
        <taxon>Ecdysozoa</taxon>
        <taxon>Arthropoda</taxon>
        <taxon>Chelicerata</taxon>
        <taxon>Arachnida</taxon>
        <taxon>Acari</taxon>
        <taxon>Parasitiformes</taxon>
        <taxon>Ixodida</taxon>
        <taxon>Ixodoidea</taxon>
        <taxon>Ixodidae</taxon>
        <taxon>Amblyomminae</taxon>
        <taxon>Amblyomma</taxon>
    </lineage>
</organism>
<evidence type="ECO:0000313" key="3">
    <source>
        <dbReference type="EMBL" id="JAC19174.1"/>
    </source>
</evidence>
<evidence type="ECO:0000256" key="1">
    <source>
        <dbReference type="SAM" id="Phobius"/>
    </source>
</evidence>
<accession>A0A023FED1</accession>
<feature type="transmembrane region" description="Helical" evidence="1">
    <location>
        <begin position="113"/>
        <end position="133"/>
    </location>
</feature>
<reference evidence="3" key="1">
    <citation type="submission" date="2014-03" db="EMBL/GenBank/DDBJ databases">
        <title>The sialotranscriptome of Amblyomma triste, Amblyomma parvum and Amblyomma cajennense ticks, uncovered by 454-based RNA-seq.</title>
        <authorList>
            <person name="Garcia G.R."/>
            <person name="Gardinassi L.G."/>
            <person name="Ribeiro J.M."/>
            <person name="Anatriello E."/>
            <person name="Ferreira B.R."/>
            <person name="Moreira H.N."/>
            <person name="Mafra C."/>
            <person name="Olegario M.M."/>
            <person name="Szabo P.J."/>
            <person name="Miranda-Santos I.K."/>
            <person name="Maruyama S.R."/>
        </authorList>
    </citation>
    <scope>NUCLEOTIDE SEQUENCE</scope>
    <source>
        <strain evidence="3">Uberlandia</strain>
        <tissue evidence="3">Salivary glands</tissue>
    </source>
</reference>
<keyword evidence="1" id="KW-1133">Transmembrane helix</keyword>
<evidence type="ECO:0000256" key="2">
    <source>
        <dbReference type="SAM" id="SignalP"/>
    </source>
</evidence>
<keyword evidence="1" id="KW-0812">Transmembrane</keyword>
<keyword evidence="2" id="KW-0732">Signal</keyword>
<proteinExistence type="evidence at transcript level"/>